<organism evidence="4 5">
    <name type="scientific">Blastopirellula marina</name>
    <dbReference type="NCBI Taxonomy" id="124"/>
    <lineage>
        <taxon>Bacteria</taxon>
        <taxon>Pseudomonadati</taxon>
        <taxon>Planctomycetota</taxon>
        <taxon>Planctomycetia</taxon>
        <taxon>Pirellulales</taxon>
        <taxon>Pirellulaceae</taxon>
        <taxon>Blastopirellula</taxon>
    </lineage>
</organism>
<proteinExistence type="inferred from homology"/>
<evidence type="ECO:0000313" key="4">
    <source>
        <dbReference type="EMBL" id="PQO26950.1"/>
    </source>
</evidence>
<keyword evidence="3" id="KW-0732">Signal</keyword>
<sequence length="367" mass="41153">MLTRLHTTVSLATLVLIGSATALAQPPEAVAPQADTPSAESKYLANVRQVTSGMVKAGEGYFSPDGERIVYQAVPPQYPFYQIYTQPLAGGEPELVSTGRGRTTCAYFTVDGKNILFASSHRDPNMKQTEDEEVAKQEEERRSGQRRRYAWDFDPYTDIYVKDMKSGELTPLTTTQGYDAEGAFSYDGKKIAFCSDRDGDPDLYIMDVDGSNVKQLTNAKGYDGGPFISPNGKWIVFRSDRKQEGFLQIYVISVDGEKEFQLTDNVGVNWAPYWHPTKPYIIWAGADHSQPGRPNYDLWLMKYEETDDAIKPGPIWRITDSPAADVLPVFSPDGKKLMWTSTRTDDHSSQLFIADFTFPEDQPTEEK</sequence>
<evidence type="ECO:0000256" key="3">
    <source>
        <dbReference type="SAM" id="SignalP"/>
    </source>
</evidence>
<evidence type="ECO:0000313" key="5">
    <source>
        <dbReference type="Proteomes" id="UP000240009"/>
    </source>
</evidence>
<gene>
    <name evidence="4" type="ORF">C5Y96_19430</name>
</gene>
<dbReference type="RefSeq" id="WP_105356785.1">
    <property type="nucleotide sequence ID" value="NZ_PUIA01000058.1"/>
</dbReference>
<name>A0A2S8F472_9BACT</name>
<dbReference type="PANTHER" id="PTHR36842">
    <property type="entry name" value="PROTEIN TOLB HOMOLOG"/>
    <property type="match status" value="1"/>
</dbReference>
<dbReference type="PANTHER" id="PTHR36842:SF1">
    <property type="entry name" value="PROTEIN TOLB"/>
    <property type="match status" value="1"/>
</dbReference>
<dbReference type="Pfam" id="PF07676">
    <property type="entry name" value="PD40"/>
    <property type="match status" value="4"/>
</dbReference>
<dbReference type="InterPro" id="IPR015943">
    <property type="entry name" value="WD40/YVTN_repeat-like_dom_sf"/>
</dbReference>
<dbReference type="Gene3D" id="2.130.10.10">
    <property type="entry name" value="YVTN repeat-like/Quinoprotein amine dehydrogenase"/>
    <property type="match status" value="1"/>
</dbReference>
<feature type="region of interest" description="Disordered" evidence="2">
    <location>
        <begin position="120"/>
        <end position="146"/>
    </location>
</feature>
<dbReference type="InterPro" id="IPR011042">
    <property type="entry name" value="6-blade_b-propeller_TolB-like"/>
</dbReference>
<feature type="chain" id="PRO_5015579050" evidence="3">
    <location>
        <begin position="25"/>
        <end position="367"/>
    </location>
</feature>
<dbReference type="AlphaFoldDB" id="A0A2S8F472"/>
<feature type="compositionally biased region" description="Basic and acidic residues" evidence="2">
    <location>
        <begin position="120"/>
        <end position="143"/>
    </location>
</feature>
<dbReference type="Gene3D" id="2.120.10.30">
    <property type="entry name" value="TolB, C-terminal domain"/>
    <property type="match status" value="3"/>
</dbReference>
<protein>
    <submittedName>
        <fullName evidence="4">Biopolymer transporter Tol</fullName>
    </submittedName>
</protein>
<feature type="signal peptide" evidence="3">
    <location>
        <begin position="1"/>
        <end position="24"/>
    </location>
</feature>
<dbReference type="SUPFAM" id="SSF82171">
    <property type="entry name" value="DPP6 N-terminal domain-like"/>
    <property type="match status" value="1"/>
</dbReference>
<dbReference type="OrthoDB" id="108903at2"/>
<evidence type="ECO:0000256" key="1">
    <source>
        <dbReference type="ARBA" id="ARBA00009820"/>
    </source>
</evidence>
<comment type="similarity">
    <text evidence="1">Belongs to the TolB family.</text>
</comment>
<accession>A0A2S8F472</accession>
<comment type="caution">
    <text evidence="4">The sequence shown here is derived from an EMBL/GenBank/DDBJ whole genome shotgun (WGS) entry which is preliminary data.</text>
</comment>
<dbReference type="InterPro" id="IPR011659">
    <property type="entry name" value="WD40"/>
</dbReference>
<evidence type="ECO:0000256" key="2">
    <source>
        <dbReference type="SAM" id="MobiDB-lite"/>
    </source>
</evidence>
<dbReference type="EMBL" id="PUIA01000058">
    <property type="protein sequence ID" value="PQO26950.1"/>
    <property type="molecule type" value="Genomic_DNA"/>
</dbReference>
<reference evidence="4 5" key="1">
    <citation type="submission" date="2018-02" db="EMBL/GenBank/DDBJ databases">
        <title>Comparative genomes isolates from brazilian mangrove.</title>
        <authorList>
            <person name="Araujo J.E."/>
            <person name="Taketani R.G."/>
            <person name="Silva M.C.P."/>
            <person name="Loureco M.V."/>
            <person name="Andreote F.D."/>
        </authorList>
    </citation>
    <scope>NUCLEOTIDE SEQUENCE [LARGE SCALE GENOMIC DNA]</scope>
    <source>
        <strain evidence="4 5">HEX-2 MGV</strain>
    </source>
</reference>
<dbReference type="Proteomes" id="UP000240009">
    <property type="component" value="Unassembled WGS sequence"/>
</dbReference>